<dbReference type="InterPro" id="IPR051600">
    <property type="entry name" value="Beta-PGM-like"/>
</dbReference>
<keyword evidence="5" id="KW-0119">Carbohydrate metabolism</keyword>
<accession>A0A0M4MB27</accession>
<comment type="cofactor">
    <cofactor evidence="1">
        <name>Mg(2+)</name>
        <dbReference type="ChEBI" id="CHEBI:18420"/>
    </cofactor>
</comment>
<evidence type="ECO:0000313" key="7">
    <source>
        <dbReference type="Proteomes" id="UP000068137"/>
    </source>
</evidence>
<dbReference type="Proteomes" id="UP000068137">
    <property type="component" value="Chromosome"/>
</dbReference>
<dbReference type="SFLD" id="SFLDS00003">
    <property type="entry name" value="Haloacid_Dehalogenase"/>
    <property type="match status" value="1"/>
</dbReference>
<evidence type="ECO:0000256" key="2">
    <source>
        <dbReference type="ARBA" id="ARBA00006171"/>
    </source>
</evidence>
<dbReference type="AlphaFoldDB" id="A0A0M4MB27"/>
<evidence type="ECO:0008006" key="8">
    <source>
        <dbReference type="Google" id="ProtNLM"/>
    </source>
</evidence>
<dbReference type="PANTHER" id="PTHR46193">
    <property type="entry name" value="6-PHOSPHOGLUCONATE PHOSPHATASE"/>
    <property type="match status" value="1"/>
</dbReference>
<dbReference type="Gene3D" id="1.10.150.240">
    <property type="entry name" value="Putative phosphatase, domain 2"/>
    <property type="match status" value="1"/>
</dbReference>
<dbReference type="KEGG" id="cbq:AL705_00165"/>
<dbReference type="EMBL" id="CP012390">
    <property type="protein sequence ID" value="ALE18408.1"/>
    <property type="molecule type" value="Genomic_DNA"/>
</dbReference>
<dbReference type="InterPro" id="IPR036412">
    <property type="entry name" value="HAD-like_sf"/>
</dbReference>
<dbReference type="PANTHER" id="PTHR46193:SF18">
    <property type="entry name" value="HEXITOL PHOSPHATASE B"/>
    <property type="match status" value="1"/>
</dbReference>
<dbReference type="InterPro" id="IPR023198">
    <property type="entry name" value="PGP-like_dom2"/>
</dbReference>
<proteinExistence type="inferred from homology"/>
<dbReference type="SFLD" id="SFLDG01135">
    <property type="entry name" value="C1.5.6:_HAD__Beta-PGM__Phospha"/>
    <property type="match status" value="1"/>
</dbReference>
<comment type="similarity">
    <text evidence="2">Belongs to the HAD-like hydrolase superfamily. CbbY/CbbZ/Gph/YieH family.</text>
</comment>
<dbReference type="Gene3D" id="3.40.50.1000">
    <property type="entry name" value="HAD superfamily/HAD-like"/>
    <property type="match status" value="1"/>
</dbReference>
<dbReference type="PRINTS" id="PR00413">
    <property type="entry name" value="HADHALOGNASE"/>
</dbReference>
<dbReference type="InterPro" id="IPR041492">
    <property type="entry name" value="HAD_2"/>
</dbReference>
<name>A0A0M4MB27_9ACTN</name>
<evidence type="ECO:0000313" key="6">
    <source>
        <dbReference type="EMBL" id="ALE18408.1"/>
    </source>
</evidence>
<dbReference type="STRING" id="1528099.AL705_00165"/>
<dbReference type="Pfam" id="PF13419">
    <property type="entry name" value="HAD_2"/>
    <property type="match status" value="1"/>
</dbReference>
<evidence type="ECO:0000256" key="1">
    <source>
        <dbReference type="ARBA" id="ARBA00001946"/>
    </source>
</evidence>
<dbReference type="SUPFAM" id="SSF56784">
    <property type="entry name" value="HAD-like"/>
    <property type="match status" value="1"/>
</dbReference>
<protein>
    <recommendedName>
        <fullName evidence="8">Phosphorylated carbohydrates phosphatase</fullName>
    </recommendedName>
</protein>
<evidence type="ECO:0000256" key="5">
    <source>
        <dbReference type="ARBA" id="ARBA00023277"/>
    </source>
</evidence>
<dbReference type="InterPro" id="IPR006439">
    <property type="entry name" value="HAD-SF_hydro_IA"/>
</dbReference>
<sequence length="237" mass="25601">MHGINLDSKERIVRVSTLKAVLWDMDGTLVDTEVLWDKAIYSTMEQVGAPLTPEQRVLTIGMSMDNLLNALAGFAGGADLNLIRTINDKIIAAMGDLYQTEMQWQPGAMSIIQEIRAASIPQALVTNTQRVLTDLALRKVGKENFEVSVCGDEVPSGKPAPDPYLRAAELLSVSPEECLVVEDSMTGIASGRAAGCHVLGIRTENPLTPGAGYDIWESLAGVTLTDLQRYVGNSQPF</sequence>
<gene>
    <name evidence="6" type="ORF">AL705_00165</name>
</gene>
<dbReference type="InterPro" id="IPR023214">
    <property type="entry name" value="HAD_sf"/>
</dbReference>
<evidence type="ECO:0000256" key="3">
    <source>
        <dbReference type="ARBA" id="ARBA00022723"/>
    </source>
</evidence>
<evidence type="ECO:0000256" key="4">
    <source>
        <dbReference type="ARBA" id="ARBA00022842"/>
    </source>
</evidence>
<reference evidence="6 7" key="1">
    <citation type="journal article" date="2015" name="Genome Announc.">
        <title>Complete Genome Sequences for Two Strains of a Novel Fastidious, Partially Acid-Fast, Gram-Positive Corynebacterineae Bacterium, Derived from Human Clinical Samples.</title>
        <authorList>
            <person name="Nicholson A.C."/>
            <person name="Bell M."/>
            <person name="Humrighouse B.W."/>
            <person name="McQuiston J.R."/>
        </authorList>
    </citation>
    <scope>NUCLEOTIDE SEQUENCE [LARGE SCALE GENOMIC DNA]</scope>
    <source>
        <strain evidence="6 7">X1698</strain>
    </source>
</reference>
<dbReference type="CDD" id="cd07505">
    <property type="entry name" value="HAD_BPGM-like"/>
    <property type="match status" value="1"/>
</dbReference>
<dbReference type="SFLD" id="SFLDG01129">
    <property type="entry name" value="C1.5:_HAD__Beta-PGM__Phosphata"/>
    <property type="match status" value="1"/>
</dbReference>
<dbReference type="NCBIfam" id="TIGR01509">
    <property type="entry name" value="HAD-SF-IA-v3"/>
    <property type="match status" value="1"/>
</dbReference>
<dbReference type="GO" id="GO:0003824">
    <property type="term" value="F:catalytic activity"/>
    <property type="evidence" value="ECO:0007669"/>
    <property type="project" value="UniProtKB-ARBA"/>
</dbReference>
<keyword evidence="3" id="KW-0479">Metal-binding</keyword>
<keyword evidence="4" id="KW-0460">Magnesium</keyword>
<dbReference type="GO" id="GO:0046872">
    <property type="term" value="F:metal ion binding"/>
    <property type="evidence" value="ECO:0007669"/>
    <property type="project" value="UniProtKB-KW"/>
</dbReference>
<dbReference type="PATRIC" id="fig|1562462.4.peg.36"/>
<dbReference type="RefSeq" id="WP_053961289.1">
    <property type="nucleotide sequence ID" value="NZ_CP012390.1"/>
</dbReference>
<organism evidence="6 7">
    <name type="scientific">Lawsonella clevelandensis</name>
    <dbReference type="NCBI Taxonomy" id="1528099"/>
    <lineage>
        <taxon>Bacteria</taxon>
        <taxon>Bacillati</taxon>
        <taxon>Actinomycetota</taxon>
        <taxon>Actinomycetes</taxon>
        <taxon>Mycobacteriales</taxon>
        <taxon>Lawsonellaceae</taxon>
        <taxon>Lawsonella</taxon>
    </lineage>
</organism>